<comment type="subcellular location">
    <subcellularLocation>
        <location evidence="1">Mitochondrion</location>
    </subcellularLocation>
</comment>
<sequence length="491" mass="56585">METTPDGIRLIILTPRESSFVPHPYPHNGRQSFSPRNRLLSPIQAGFYRYSSGRWLWDEEAQLRSRYKRFNVPVLKNVAARSTGAQTCVSMTKFAGRGFNKLFRLLMDNGVVVIARIPNPNARPPFKTIASEVATMDFARTILGIAVPRVLSSSGEVDNPVQSEYILMQEAVETQLGEIWAQLELQRTLGIVEQVVAIERKFLSISFTLYGNLYSKKDASLGCKPAEIVGNILQSLKEEVRDRFVIRPVVSRDFCDSERLSMNIDRGPCSHAAPKPQESLFATCQTQNLPDAYVAVYKKFQDVADYIIPEKREHVSPLFLQARYPRLVDFNGKVMLRLPEYYETLDDEDEKARIRNPVLHEILYVPRGRTRRDVVELSNNTWCGNIIPFRERLIRIEHHWDEIKREIPCPIHFADEELQTHARDAESWNEDADFWASLEGSVHRDGWTSNENYERAIDLFARLRAQGMQNLDGEERSKFEKQTRWAARRIG</sequence>
<dbReference type="PANTHER" id="PTHR36091">
    <property type="entry name" value="ALTERED INHERITANCE OF MITOCHONDRIA PROTEIN 9, MITOCHONDRIAL"/>
    <property type="match status" value="1"/>
</dbReference>
<evidence type="ECO:0000256" key="6">
    <source>
        <dbReference type="ARBA" id="ARBA00031849"/>
    </source>
</evidence>
<keyword evidence="8" id="KW-1185">Reference proteome</keyword>
<dbReference type="Proteomes" id="UP000799766">
    <property type="component" value="Unassembled WGS sequence"/>
</dbReference>
<proteinExistence type="inferred from homology"/>
<dbReference type="EMBL" id="MU001673">
    <property type="protein sequence ID" value="KAF2460374.1"/>
    <property type="molecule type" value="Genomic_DNA"/>
</dbReference>
<dbReference type="InterPro" id="IPR011009">
    <property type="entry name" value="Kinase-like_dom_sf"/>
</dbReference>
<keyword evidence="4" id="KW-0809">Transit peptide</keyword>
<keyword evidence="7" id="KW-0808">Transferase</keyword>
<evidence type="ECO:0000256" key="2">
    <source>
        <dbReference type="ARBA" id="ARBA00005543"/>
    </source>
</evidence>
<name>A0A6A6P8X7_9PEZI</name>
<dbReference type="OrthoDB" id="2968323at2759"/>
<evidence type="ECO:0000256" key="1">
    <source>
        <dbReference type="ARBA" id="ARBA00004173"/>
    </source>
</evidence>
<reference evidence="7" key="1">
    <citation type="journal article" date="2020" name="Stud. Mycol.">
        <title>101 Dothideomycetes genomes: a test case for predicting lifestyles and emergence of pathogens.</title>
        <authorList>
            <person name="Haridas S."/>
            <person name="Albert R."/>
            <person name="Binder M."/>
            <person name="Bloem J."/>
            <person name="Labutti K."/>
            <person name="Salamov A."/>
            <person name="Andreopoulos B."/>
            <person name="Baker S."/>
            <person name="Barry K."/>
            <person name="Bills G."/>
            <person name="Bluhm B."/>
            <person name="Cannon C."/>
            <person name="Castanera R."/>
            <person name="Culley D."/>
            <person name="Daum C."/>
            <person name="Ezra D."/>
            <person name="Gonzalez J."/>
            <person name="Henrissat B."/>
            <person name="Kuo A."/>
            <person name="Liang C."/>
            <person name="Lipzen A."/>
            <person name="Lutzoni F."/>
            <person name="Magnuson J."/>
            <person name="Mondo S."/>
            <person name="Nolan M."/>
            <person name="Ohm R."/>
            <person name="Pangilinan J."/>
            <person name="Park H.-J."/>
            <person name="Ramirez L."/>
            <person name="Alfaro M."/>
            <person name="Sun H."/>
            <person name="Tritt A."/>
            <person name="Yoshinaga Y."/>
            <person name="Zwiers L.-H."/>
            <person name="Turgeon B."/>
            <person name="Goodwin S."/>
            <person name="Spatafora J."/>
            <person name="Crous P."/>
            <person name="Grigoriev I."/>
        </authorList>
    </citation>
    <scope>NUCLEOTIDE SEQUENCE</scope>
    <source>
        <strain evidence="7">ATCC 16933</strain>
    </source>
</reference>
<evidence type="ECO:0000256" key="5">
    <source>
        <dbReference type="ARBA" id="ARBA00023128"/>
    </source>
</evidence>
<dbReference type="SUPFAM" id="SSF56112">
    <property type="entry name" value="Protein kinase-like (PK-like)"/>
    <property type="match status" value="1"/>
</dbReference>
<protein>
    <recommendedName>
        <fullName evidence="3">Altered inheritance of mitochondria protein 9, mitochondrial</fullName>
    </recommendedName>
    <alternativeName>
        <fullName evidence="6">Found in mitochondrial proteome protein 29</fullName>
    </alternativeName>
</protein>
<evidence type="ECO:0000256" key="3">
    <source>
        <dbReference type="ARBA" id="ARBA00016197"/>
    </source>
</evidence>
<dbReference type="GO" id="GO:0005739">
    <property type="term" value="C:mitochondrion"/>
    <property type="evidence" value="ECO:0007669"/>
    <property type="project" value="UniProtKB-SubCell"/>
</dbReference>
<dbReference type="InterPro" id="IPR051035">
    <property type="entry name" value="Mito_inheritance_9"/>
</dbReference>
<evidence type="ECO:0000256" key="4">
    <source>
        <dbReference type="ARBA" id="ARBA00022946"/>
    </source>
</evidence>
<dbReference type="GO" id="GO:0016740">
    <property type="term" value="F:transferase activity"/>
    <property type="evidence" value="ECO:0007669"/>
    <property type="project" value="UniProtKB-KW"/>
</dbReference>
<organism evidence="7 8">
    <name type="scientific">Lineolata rhizophorae</name>
    <dbReference type="NCBI Taxonomy" id="578093"/>
    <lineage>
        <taxon>Eukaryota</taxon>
        <taxon>Fungi</taxon>
        <taxon>Dikarya</taxon>
        <taxon>Ascomycota</taxon>
        <taxon>Pezizomycotina</taxon>
        <taxon>Dothideomycetes</taxon>
        <taxon>Dothideomycetes incertae sedis</taxon>
        <taxon>Lineolatales</taxon>
        <taxon>Lineolataceae</taxon>
        <taxon>Lineolata</taxon>
    </lineage>
</organism>
<evidence type="ECO:0000313" key="8">
    <source>
        <dbReference type="Proteomes" id="UP000799766"/>
    </source>
</evidence>
<evidence type="ECO:0000313" key="7">
    <source>
        <dbReference type="EMBL" id="KAF2460374.1"/>
    </source>
</evidence>
<comment type="similarity">
    <text evidence="2">Belongs to the AIM9 family.</text>
</comment>
<keyword evidence="5" id="KW-0496">Mitochondrion</keyword>
<dbReference type="AlphaFoldDB" id="A0A6A6P8X7"/>
<accession>A0A6A6P8X7</accession>
<dbReference type="PANTHER" id="PTHR36091:SF1">
    <property type="entry name" value="ALTERED INHERITANCE OF MITOCHONDRIA PROTEIN 9, MITOCHONDRIAL"/>
    <property type="match status" value="1"/>
</dbReference>
<gene>
    <name evidence="7" type="ORF">BDY21DRAFT_384022</name>
</gene>